<dbReference type="Gene3D" id="3.30.40.10">
    <property type="entry name" value="Zinc/RING finger domain, C3HC4 (zinc finger)"/>
    <property type="match status" value="1"/>
</dbReference>
<dbReference type="PANTHER" id="PTHR46462">
    <property type="entry name" value="UPSET, ISOFORM A"/>
    <property type="match status" value="1"/>
</dbReference>
<sequence length="943" mass="103855">MTDKLPPLSTQIVPPSQTSYPLPIAATIQHVARKQETVEEEPYTIKCICGFADDDGNTIYCEKCDTWQHIECYYHDNAEEAVREDFTHSCVDCDPRPVDRQQAIERQRARTAAVPIIEEEATDRKPKRPPSKSHKKKLKPTDLHLNGNHTGPEHTKHTILHDHTNPHPPKKPKNSHKASQSISSQAPKRSPSYGNGRTNHGHPPSPARTPPDLPDDVEIHSYSLDFLSLYDDRKFQTIHVNSHAGLQVSNAMSDWLRDPEKMQKETGLSYADVFQNLPTNIDTFQIPPTVERTKKPHSGTTLQWQCLKAPSPINKDVPLIELNGQIGFQKAYCMDKQNRWQELTSPLPFVFFHPQLPLYIDTRKEGSEARFVRRSCRPNTVLETYLSDGREYHFWLVSDRQIAAKEEITIPWDFRFPNNNLARMLRILGLGDEEMGTHPEPTLDEAEYQTIATWVHLVLSEHGGCACDLGTDCAFARFHRNYYGKTQPRPSAPKAKKRKPKAQHAISPTSTGHATNSRAASEGHMEDVPEHDGRSVSGSSRSKPGSRDMTPTARQGSFDQLGILTEPTDRDKRKVTMIEDSFRRMEQQQEHKQPARKRKRVSDGTGSSKAKSTKANSEAPTPTLPNGFPERHYVDAGTSRSKSGSPTSATSPHGAHPPRRIELGIESALSASHGSSISPHANYCDASVQTDPEDGAWYRASSPVDTPKRRLVSLSKRLLDNRHRLRLDEDERRKRLSVDQEATPSVMEAESPNDAKTPIPSPSLGQEPDSISPTGSVPVRDSSDTPISDAAATSPTGLRPNGLGPANTMRFKTSPDLRVQMPPVPAFCSPTASAPSSATTPLSAGASLVHSPFSATAFASPFGMSLNGVAANPSPVKKKLSLSDYTKSRMNKGASRPSVGTTALKPIPNSEDPKSATSVDTGGTLESPIAEKLNEVTSATTVA</sequence>
<dbReference type="EMBL" id="JAULSV010000006">
    <property type="protein sequence ID" value="KAK0641552.1"/>
    <property type="molecule type" value="Genomic_DNA"/>
</dbReference>
<feature type="compositionally biased region" description="Polar residues" evidence="2">
    <location>
        <begin position="604"/>
        <end position="620"/>
    </location>
</feature>
<organism evidence="4 5">
    <name type="scientific">Cercophora newfieldiana</name>
    <dbReference type="NCBI Taxonomy" id="92897"/>
    <lineage>
        <taxon>Eukaryota</taxon>
        <taxon>Fungi</taxon>
        <taxon>Dikarya</taxon>
        <taxon>Ascomycota</taxon>
        <taxon>Pezizomycotina</taxon>
        <taxon>Sordariomycetes</taxon>
        <taxon>Sordariomycetidae</taxon>
        <taxon>Sordariales</taxon>
        <taxon>Lasiosphaeriaceae</taxon>
        <taxon>Cercophora</taxon>
    </lineage>
</organism>
<keyword evidence="1" id="KW-0156">Chromatin regulator</keyword>
<dbReference type="PROSITE" id="PS50280">
    <property type="entry name" value="SET"/>
    <property type="match status" value="1"/>
</dbReference>
<dbReference type="SUPFAM" id="SSF57903">
    <property type="entry name" value="FYVE/PHD zinc finger"/>
    <property type="match status" value="1"/>
</dbReference>
<feature type="compositionally biased region" description="Basic and acidic residues" evidence="2">
    <location>
        <begin position="567"/>
        <end position="593"/>
    </location>
</feature>
<gene>
    <name evidence="4" type="ORF">B0T16DRAFT_303411</name>
</gene>
<name>A0AA39XWH9_9PEZI</name>
<dbReference type="PANTHER" id="PTHR46462:SF3">
    <property type="entry name" value="UPSET, ISOFORM A"/>
    <property type="match status" value="1"/>
</dbReference>
<feature type="compositionally biased region" description="Basic and acidic residues" evidence="2">
    <location>
        <begin position="521"/>
        <end position="534"/>
    </location>
</feature>
<feature type="region of interest" description="Disordered" evidence="2">
    <location>
        <begin position="484"/>
        <end position="676"/>
    </location>
</feature>
<dbReference type="Gene3D" id="2.170.270.10">
    <property type="entry name" value="SET domain"/>
    <property type="match status" value="1"/>
</dbReference>
<dbReference type="SMART" id="SM00317">
    <property type="entry name" value="SET"/>
    <property type="match status" value="1"/>
</dbReference>
<evidence type="ECO:0000256" key="2">
    <source>
        <dbReference type="SAM" id="MobiDB-lite"/>
    </source>
</evidence>
<proteinExistence type="predicted"/>
<dbReference type="Pfam" id="PF00856">
    <property type="entry name" value="SET"/>
    <property type="match status" value="1"/>
</dbReference>
<dbReference type="InterPro" id="IPR011011">
    <property type="entry name" value="Znf_FYVE_PHD"/>
</dbReference>
<reference evidence="4" key="1">
    <citation type="submission" date="2023-06" db="EMBL/GenBank/DDBJ databases">
        <title>Genome-scale phylogeny and comparative genomics of the fungal order Sordariales.</title>
        <authorList>
            <consortium name="Lawrence Berkeley National Laboratory"/>
            <person name="Hensen N."/>
            <person name="Bonometti L."/>
            <person name="Westerberg I."/>
            <person name="Brannstrom I.O."/>
            <person name="Guillou S."/>
            <person name="Cros-Aarteil S."/>
            <person name="Calhoun S."/>
            <person name="Haridas S."/>
            <person name="Kuo A."/>
            <person name="Mondo S."/>
            <person name="Pangilinan J."/>
            <person name="Riley R."/>
            <person name="Labutti K."/>
            <person name="Andreopoulos B."/>
            <person name="Lipzen A."/>
            <person name="Chen C."/>
            <person name="Yanf M."/>
            <person name="Daum C."/>
            <person name="Ng V."/>
            <person name="Clum A."/>
            <person name="Steindorff A."/>
            <person name="Ohm R."/>
            <person name="Martin F."/>
            <person name="Silar P."/>
            <person name="Natvig D."/>
            <person name="Lalanne C."/>
            <person name="Gautier V."/>
            <person name="Ament-Velasquez S.L."/>
            <person name="Kruys A."/>
            <person name="Hutchinson M.I."/>
            <person name="Powell A.J."/>
            <person name="Barry K."/>
            <person name="Miller A.N."/>
            <person name="Grigoriev I.V."/>
            <person name="Debuchy R."/>
            <person name="Gladieux P."/>
            <person name="Thoren M.H."/>
            <person name="Johannesson H."/>
        </authorList>
    </citation>
    <scope>NUCLEOTIDE SEQUENCE</scope>
    <source>
        <strain evidence="4">SMH2532-1</strain>
    </source>
</reference>
<feature type="compositionally biased region" description="Polar residues" evidence="2">
    <location>
        <begin position="638"/>
        <end position="651"/>
    </location>
</feature>
<protein>
    <recommendedName>
        <fullName evidence="3">SET domain-containing protein</fullName>
    </recommendedName>
</protein>
<dbReference type="AlphaFoldDB" id="A0AA39XWH9"/>
<dbReference type="GO" id="GO:0034967">
    <property type="term" value="C:Set3 complex"/>
    <property type="evidence" value="ECO:0007669"/>
    <property type="project" value="TreeGrafter"/>
</dbReference>
<evidence type="ECO:0000259" key="3">
    <source>
        <dbReference type="PROSITE" id="PS50280"/>
    </source>
</evidence>
<feature type="region of interest" description="Disordered" evidence="2">
    <location>
        <begin position="888"/>
        <end position="943"/>
    </location>
</feature>
<dbReference type="GO" id="GO:0006325">
    <property type="term" value="P:chromatin organization"/>
    <property type="evidence" value="ECO:0007669"/>
    <property type="project" value="UniProtKB-KW"/>
</dbReference>
<feature type="compositionally biased region" description="Low complexity" evidence="2">
    <location>
        <begin position="667"/>
        <end position="676"/>
    </location>
</feature>
<feature type="compositionally biased region" description="Polar residues" evidence="2">
    <location>
        <begin position="178"/>
        <end position="198"/>
    </location>
</feature>
<dbReference type="GO" id="GO:0006355">
    <property type="term" value="P:regulation of DNA-templated transcription"/>
    <property type="evidence" value="ECO:0007669"/>
    <property type="project" value="TreeGrafter"/>
</dbReference>
<feature type="compositionally biased region" description="Pro residues" evidence="2">
    <location>
        <begin position="203"/>
        <end position="212"/>
    </location>
</feature>
<dbReference type="Proteomes" id="UP001174936">
    <property type="component" value="Unassembled WGS sequence"/>
</dbReference>
<keyword evidence="5" id="KW-1185">Reference proteome</keyword>
<feature type="compositionally biased region" description="Basic residues" evidence="2">
    <location>
        <begin position="125"/>
        <end position="138"/>
    </location>
</feature>
<feature type="region of interest" description="Disordered" evidence="2">
    <location>
        <begin position="733"/>
        <end position="810"/>
    </location>
</feature>
<comment type="caution">
    <text evidence="4">The sequence shown here is derived from an EMBL/GenBank/DDBJ whole genome shotgun (WGS) entry which is preliminary data.</text>
</comment>
<dbReference type="InterPro" id="IPR001214">
    <property type="entry name" value="SET_dom"/>
</dbReference>
<dbReference type="SUPFAM" id="SSF82199">
    <property type="entry name" value="SET domain"/>
    <property type="match status" value="1"/>
</dbReference>
<dbReference type="GO" id="GO:0070210">
    <property type="term" value="C:Rpd3L-Expanded complex"/>
    <property type="evidence" value="ECO:0007669"/>
    <property type="project" value="TreeGrafter"/>
</dbReference>
<feature type="compositionally biased region" description="Polar residues" evidence="2">
    <location>
        <begin position="506"/>
        <end position="519"/>
    </location>
</feature>
<accession>A0AA39XWH9</accession>
<dbReference type="InterPro" id="IPR046341">
    <property type="entry name" value="SET_dom_sf"/>
</dbReference>
<feature type="domain" description="SET" evidence="3">
    <location>
        <begin position="288"/>
        <end position="413"/>
    </location>
</feature>
<feature type="non-terminal residue" evidence="4">
    <location>
        <position position="943"/>
    </location>
</feature>
<evidence type="ECO:0000256" key="1">
    <source>
        <dbReference type="ARBA" id="ARBA00022853"/>
    </source>
</evidence>
<dbReference type="InterPro" id="IPR013083">
    <property type="entry name" value="Znf_RING/FYVE/PHD"/>
</dbReference>
<evidence type="ECO:0000313" key="5">
    <source>
        <dbReference type="Proteomes" id="UP001174936"/>
    </source>
</evidence>
<feature type="compositionally biased region" description="Basic and acidic residues" evidence="2">
    <location>
        <begin position="151"/>
        <end position="165"/>
    </location>
</feature>
<feature type="region of interest" description="Disordered" evidence="2">
    <location>
        <begin position="106"/>
        <end position="216"/>
    </location>
</feature>
<evidence type="ECO:0000313" key="4">
    <source>
        <dbReference type="EMBL" id="KAK0641552.1"/>
    </source>
</evidence>